<dbReference type="NCBIfam" id="TIGR00254">
    <property type="entry name" value="GGDEF"/>
    <property type="match status" value="1"/>
</dbReference>
<keyword evidence="6" id="KW-1185">Reference proteome</keyword>
<evidence type="ECO:0000313" key="6">
    <source>
        <dbReference type="Proteomes" id="UP000318741"/>
    </source>
</evidence>
<evidence type="ECO:0000256" key="2">
    <source>
        <dbReference type="ARBA" id="ARBA00034247"/>
    </source>
</evidence>
<dbReference type="KEGG" id="acaf:CA12_30990"/>
<gene>
    <name evidence="5" type="primary">ycdT_1</name>
    <name evidence="5" type="ORF">CA12_30990</name>
</gene>
<dbReference type="EC" id="2.7.7.65" evidence="1"/>
<dbReference type="InterPro" id="IPR043128">
    <property type="entry name" value="Rev_trsase/Diguanyl_cyclase"/>
</dbReference>
<dbReference type="PROSITE" id="PS50887">
    <property type="entry name" value="GGDEF"/>
    <property type="match status" value="1"/>
</dbReference>
<keyword evidence="5" id="KW-0548">Nucleotidyltransferase</keyword>
<feature type="compositionally biased region" description="Low complexity" evidence="3">
    <location>
        <begin position="1"/>
        <end position="14"/>
    </location>
</feature>
<dbReference type="Pfam" id="PF00990">
    <property type="entry name" value="GGDEF"/>
    <property type="match status" value="1"/>
</dbReference>
<dbReference type="PANTHER" id="PTHR45138">
    <property type="entry name" value="REGULATORY COMPONENTS OF SENSORY TRANSDUCTION SYSTEM"/>
    <property type="match status" value="1"/>
</dbReference>
<dbReference type="InterPro" id="IPR029787">
    <property type="entry name" value="Nucleotide_cyclase"/>
</dbReference>
<evidence type="ECO:0000259" key="4">
    <source>
        <dbReference type="PROSITE" id="PS50887"/>
    </source>
</evidence>
<evidence type="ECO:0000256" key="1">
    <source>
        <dbReference type="ARBA" id="ARBA00012528"/>
    </source>
</evidence>
<dbReference type="SMART" id="SM00267">
    <property type="entry name" value="GGDEF"/>
    <property type="match status" value="1"/>
</dbReference>
<dbReference type="GO" id="GO:0052621">
    <property type="term" value="F:diguanylate cyclase activity"/>
    <property type="evidence" value="ECO:0007669"/>
    <property type="project" value="UniProtKB-EC"/>
</dbReference>
<dbReference type="Proteomes" id="UP000318741">
    <property type="component" value="Chromosome"/>
</dbReference>
<proteinExistence type="predicted"/>
<dbReference type="InterPro" id="IPR050469">
    <property type="entry name" value="Diguanylate_Cyclase"/>
</dbReference>
<feature type="domain" description="GGDEF" evidence="4">
    <location>
        <begin position="382"/>
        <end position="519"/>
    </location>
</feature>
<protein>
    <recommendedName>
        <fullName evidence="1">diguanylate cyclase</fullName>
        <ecNumber evidence="1">2.7.7.65</ecNumber>
    </recommendedName>
</protein>
<dbReference type="InterPro" id="IPR000160">
    <property type="entry name" value="GGDEF_dom"/>
</dbReference>
<comment type="catalytic activity">
    <reaction evidence="2">
        <text>2 GTP = 3',3'-c-di-GMP + 2 diphosphate</text>
        <dbReference type="Rhea" id="RHEA:24898"/>
        <dbReference type="ChEBI" id="CHEBI:33019"/>
        <dbReference type="ChEBI" id="CHEBI:37565"/>
        <dbReference type="ChEBI" id="CHEBI:58805"/>
        <dbReference type="EC" id="2.7.7.65"/>
    </reaction>
</comment>
<dbReference type="OrthoDB" id="244535at2"/>
<evidence type="ECO:0000256" key="3">
    <source>
        <dbReference type="SAM" id="MobiDB-lite"/>
    </source>
</evidence>
<organism evidence="5 6">
    <name type="scientific">Alienimonas californiensis</name>
    <dbReference type="NCBI Taxonomy" id="2527989"/>
    <lineage>
        <taxon>Bacteria</taxon>
        <taxon>Pseudomonadati</taxon>
        <taxon>Planctomycetota</taxon>
        <taxon>Planctomycetia</taxon>
        <taxon>Planctomycetales</taxon>
        <taxon>Planctomycetaceae</taxon>
        <taxon>Alienimonas</taxon>
    </lineage>
</organism>
<keyword evidence="5" id="KW-0808">Transferase</keyword>
<dbReference type="CDD" id="cd01949">
    <property type="entry name" value="GGDEF"/>
    <property type="match status" value="1"/>
</dbReference>
<dbReference type="Gene3D" id="3.30.70.270">
    <property type="match status" value="1"/>
</dbReference>
<dbReference type="EMBL" id="CP036265">
    <property type="protein sequence ID" value="QDT16989.1"/>
    <property type="molecule type" value="Genomic_DNA"/>
</dbReference>
<dbReference type="FunFam" id="3.30.70.270:FF:000001">
    <property type="entry name" value="Diguanylate cyclase domain protein"/>
    <property type="match status" value="1"/>
</dbReference>
<accession>A0A517PC93</accession>
<name>A0A517PC93_9PLAN</name>
<feature type="region of interest" description="Disordered" evidence="3">
    <location>
        <begin position="1"/>
        <end position="34"/>
    </location>
</feature>
<evidence type="ECO:0000313" key="5">
    <source>
        <dbReference type="EMBL" id="QDT16989.1"/>
    </source>
</evidence>
<dbReference type="AlphaFoldDB" id="A0A517PC93"/>
<dbReference type="PANTHER" id="PTHR45138:SF9">
    <property type="entry name" value="DIGUANYLATE CYCLASE DGCM-RELATED"/>
    <property type="match status" value="1"/>
</dbReference>
<sequence length="519" mass="53292">MSVAAPDSSAADSAVADRSDWPAQPVEVKASAPPVDPLAALAKENELLRAVVGIGGHQRLVKALHDIAAGEDGPGCTALLERSPGGASWLERGCGGREMSSAVLRTLPDPMKLSKRAEPLPSPPPSLAGAWAVPLSGGGRTGLWIAPTPPTGGDEGRGRRLWELVGDALWNRFITAEALSAARGALALRDAQVALYAAAAQEGEPQAVLTRLLGALAVACGAERAALYTAGQNGRRIAAAGAELPRPVAAVAAEHEARLAVAVPERLAAGEDENGIVSFDQAALARVGVRSLIGRAAAVSIGGGATGASLLIFKSDAAPLPPHADRTLAWAGGFFADVLPRCTKAAAASRLARRDGLTGLANRRTFDERLTTLFAGAVATQGDLALLMCDLDHFKSVNDTHGHAVGDRVLKEAAAAIQEALVDSRSGDVALAARYGGEELVVLLPDFGAAGAARIAERIREAIARIELPAGGPRTHVTTSLGLALYPYDAQDAESLLQAADKALYAAKSGGRNRIVRAG</sequence>
<reference evidence="5 6" key="1">
    <citation type="submission" date="2019-02" db="EMBL/GenBank/DDBJ databases">
        <title>Deep-cultivation of Planctomycetes and their phenomic and genomic characterization uncovers novel biology.</title>
        <authorList>
            <person name="Wiegand S."/>
            <person name="Jogler M."/>
            <person name="Boedeker C."/>
            <person name="Pinto D."/>
            <person name="Vollmers J."/>
            <person name="Rivas-Marin E."/>
            <person name="Kohn T."/>
            <person name="Peeters S.H."/>
            <person name="Heuer A."/>
            <person name="Rast P."/>
            <person name="Oberbeckmann S."/>
            <person name="Bunk B."/>
            <person name="Jeske O."/>
            <person name="Meyerdierks A."/>
            <person name="Storesund J.E."/>
            <person name="Kallscheuer N."/>
            <person name="Luecker S."/>
            <person name="Lage O.M."/>
            <person name="Pohl T."/>
            <person name="Merkel B.J."/>
            <person name="Hornburger P."/>
            <person name="Mueller R.-W."/>
            <person name="Bruemmer F."/>
            <person name="Labrenz M."/>
            <person name="Spormann A.M."/>
            <person name="Op den Camp H."/>
            <person name="Overmann J."/>
            <person name="Amann R."/>
            <person name="Jetten M.S.M."/>
            <person name="Mascher T."/>
            <person name="Medema M.H."/>
            <person name="Devos D.P."/>
            <person name="Kaster A.-K."/>
            <person name="Ovreas L."/>
            <person name="Rohde M."/>
            <person name="Galperin M.Y."/>
            <person name="Jogler C."/>
        </authorList>
    </citation>
    <scope>NUCLEOTIDE SEQUENCE [LARGE SCALE GENOMIC DNA]</scope>
    <source>
        <strain evidence="5 6">CA12</strain>
    </source>
</reference>
<dbReference type="SUPFAM" id="SSF55073">
    <property type="entry name" value="Nucleotide cyclase"/>
    <property type="match status" value="1"/>
</dbReference>
<dbReference type="RefSeq" id="WP_145359898.1">
    <property type="nucleotide sequence ID" value="NZ_CP036265.1"/>
</dbReference>